<keyword evidence="4" id="KW-1185">Reference proteome</keyword>
<gene>
    <name evidence="3" type="ORF">SLEP1_g46795</name>
</gene>
<evidence type="ECO:0000259" key="2">
    <source>
        <dbReference type="Pfam" id="PF00561"/>
    </source>
</evidence>
<dbReference type="InterPro" id="IPR029058">
    <property type="entry name" value="AB_hydrolase_fold"/>
</dbReference>
<dbReference type="InterPro" id="IPR000073">
    <property type="entry name" value="AB_hydrolase_1"/>
</dbReference>
<dbReference type="PANTHER" id="PTHR45763:SF51">
    <property type="entry name" value="ALPHA_BETA-HYDROLASES SUPERFAMILY PROTEIN"/>
    <property type="match status" value="1"/>
</dbReference>
<feature type="region of interest" description="Disordered" evidence="1">
    <location>
        <begin position="1"/>
        <end position="25"/>
    </location>
</feature>
<dbReference type="FunFam" id="3.40.50.1820:FF:000270">
    <property type="entry name" value="Alpha/beta-Hydrolases superfamily protein"/>
    <property type="match status" value="1"/>
</dbReference>
<proteinExistence type="predicted"/>
<evidence type="ECO:0000313" key="4">
    <source>
        <dbReference type="Proteomes" id="UP001054252"/>
    </source>
</evidence>
<feature type="compositionally biased region" description="Low complexity" evidence="1">
    <location>
        <begin position="1"/>
        <end position="15"/>
    </location>
</feature>
<evidence type="ECO:0000256" key="1">
    <source>
        <dbReference type="SAM" id="MobiDB-lite"/>
    </source>
</evidence>
<sequence length="373" mass="41753">MASATNTNLAAASARAHTKTDKQNTSFKLPSGMFKEMVVVFFMVMLAWGYQDIRPPAPKKCGSPGGPPITAPRIKLRDGRYLAYKEHGVPRDVAKFKIVYVHGFSSSRHDAVVANYLSPEIFNELGIYIVSFDRPGYGESDPNPKRTVKSMALDIEELADQLGLGSKFYVIGFSMGGMGAWSCLKYIPHRLYGAALLAPTISYFWSGFPANVTKEALHQRLPQDRWAFRVAHYVPWLTYWWNTQKLFPPLSAIAGIPDIFSKQDLELVNKAAVNHSAYATQQGDYESLHRDLIVVSQSWGFNPTDLEKFPNVEGSVQLWQGDEDRFVPVTMQRYIVQKLPSIQYHELPGAGHMFPMAEGMSNSIIKALLIGKN</sequence>
<accession>A0AAV5LNE7</accession>
<reference evidence="3 4" key="1">
    <citation type="journal article" date="2021" name="Commun. Biol.">
        <title>The genome of Shorea leprosula (Dipterocarpaceae) highlights the ecological relevance of drought in aseasonal tropical rainforests.</title>
        <authorList>
            <person name="Ng K.K.S."/>
            <person name="Kobayashi M.J."/>
            <person name="Fawcett J.A."/>
            <person name="Hatakeyama M."/>
            <person name="Paape T."/>
            <person name="Ng C.H."/>
            <person name="Ang C.C."/>
            <person name="Tnah L.H."/>
            <person name="Lee C.T."/>
            <person name="Nishiyama T."/>
            <person name="Sese J."/>
            <person name="O'Brien M.J."/>
            <person name="Copetti D."/>
            <person name="Mohd Noor M.I."/>
            <person name="Ong R.C."/>
            <person name="Putra M."/>
            <person name="Sireger I.Z."/>
            <person name="Indrioko S."/>
            <person name="Kosugi Y."/>
            <person name="Izuno A."/>
            <person name="Isagi Y."/>
            <person name="Lee S.L."/>
            <person name="Shimizu K.K."/>
        </authorList>
    </citation>
    <scope>NUCLEOTIDE SEQUENCE [LARGE SCALE GENOMIC DNA]</scope>
    <source>
        <strain evidence="3">214</strain>
    </source>
</reference>
<feature type="domain" description="AB hydrolase-1" evidence="2">
    <location>
        <begin position="98"/>
        <end position="354"/>
    </location>
</feature>
<dbReference type="AlphaFoldDB" id="A0AAV5LNE7"/>
<dbReference type="Proteomes" id="UP001054252">
    <property type="component" value="Unassembled WGS sequence"/>
</dbReference>
<dbReference type="Gene3D" id="3.40.50.1820">
    <property type="entry name" value="alpha/beta hydrolase"/>
    <property type="match status" value="1"/>
</dbReference>
<dbReference type="SUPFAM" id="SSF53474">
    <property type="entry name" value="alpha/beta-Hydrolases"/>
    <property type="match status" value="1"/>
</dbReference>
<dbReference type="EMBL" id="BPVZ01000131">
    <property type="protein sequence ID" value="GKV38948.1"/>
    <property type="molecule type" value="Genomic_DNA"/>
</dbReference>
<name>A0AAV5LNE7_9ROSI</name>
<dbReference type="Pfam" id="PF00561">
    <property type="entry name" value="Abhydrolase_1"/>
    <property type="match status" value="1"/>
</dbReference>
<protein>
    <recommendedName>
        <fullName evidence="2">AB hydrolase-1 domain-containing protein</fullName>
    </recommendedName>
</protein>
<comment type="caution">
    <text evidence="3">The sequence shown here is derived from an EMBL/GenBank/DDBJ whole genome shotgun (WGS) entry which is preliminary data.</text>
</comment>
<organism evidence="3 4">
    <name type="scientific">Rubroshorea leprosula</name>
    <dbReference type="NCBI Taxonomy" id="152421"/>
    <lineage>
        <taxon>Eukaryota</taxon>
        <taxon>Viridiplantae</taxon>
        <taxon>Streptophyta</taxon>
        <taxon>Embryophyta</taxon>
        <taxon>Tracheophyta</taxon>
        <taxon>Spermatophyta</taxon>
        <taxon>Magnoliopsida</taxon>
        <taxon>eudicotyledons</taxon>
        <taxon>Gunneridae</taxon>
        <taxon>Pentapetalae</taxon>
        <taxon>rosids</taxon>
        <taxon>malvids</taxon>
        <taxon>Malvales</taxon>
        <taxon>Dipterocarpaceae</taxon>
        <taxon>Rubroshorea</taxon>
    </lineage>
</organism>
<evidence type="ECO:0000313" key="3">
    <source>
        <dbReference type="EMBL" id="GKV38948.1"/>
    </source>
</evidence>
<dbReference type="PANTHER" id="PTHR45763">
    <property type="entry name" value="HYDROLASE, ALPHA/BETA FOLD FAMILY PROTEIN, EXPRESSED-RELATED"/>
    <property type="match status" value="1"/>
</dbReference>